<dbReference type="Gene3D" id="2.160.20.10">
    <property type="entry name" value="Single-stranded right-handed beta-helix, Pectin lyase-like"/>
    <property type="match status" value="1"/>
</dbReference>
<evidence type="ECO:0000313" key="1">
    <source>
        <dbReference type="EMBL" id="NML31781.1"/>
    </source>
</evidence>
<dbReference type="SUPFAM" id="SSF51126">
    <property type="entry name" value="Pectin lyase-like"/>
    <property type="match status" value="1"/>
</dbReference>
<dbReference type="EMBL" id="JABBFZ010000006">
    <property type="protein sequence ID" value="NML31781.1"/>
    <property type="molecule type" value="Genomic_DNA"/>
</dbReference>
<protein>
    <submittedName>
        <fullName evidence="1">Uncharacterized protein</fullName>
    </submittedName>
</protein>
<keyword evidence="2" id="KW-1185">Reference proteome</keyword>
<evidence type="ECO:0000313" key="2">
    <source>
        <dbReference type="Proteomes" id="UP000583127"/>
    </source>
</evidence>
<reference evidence="1 2" key="1">
    <citation type="submission" date="2020-04" db="EMBL/GenBank/DDBJ databases">
        <title>Paraburkholderia sp. G-4-1-8 isolated from soil.</title>
        <authorList>
            <person name="Dahal R.H."/>
        </authorList>
    </citation>
    <scope>NUCLEOTIDE SEQUENCE [LARGE SCALE GENOMIC DNA]</scope>
    <source>
        <strain evidence="1 2">G-4-1-8</strain>
    </source>
</reference>
<dbReference type="InterPro" id="IPR012334">
    <property type="entry name" value="Pectin_lyas_fold"/>
</dbReference>
<proteinExistence type="predicted"/>
<dbReference type="Proteomes" id="UP000583127">
    <property type="component" value="Unassembled WGS sequence"/>
</dbReference>
<gene>
    <name evidence="1" type="ORF">HHL14_13150</name>
</gene>
<dbReference type="RefSeq" id="WP_169498040.1">
    <property type="nucleotide sequence ID" value="NZ_JABBFZ010000006.1"/>
</dbReference>
<sequence>MEALSSRVARFEQNEANVDRWAKGGPTDSIDFGGGPVRSPARLIADNQALFDKAAATETYITPTGGDDAAMIQQAVDAGRPIRVQPGATYLMGSTVVKEGGIFALIGKATFKLMDGVILNSDADSTNFTPLFRLQGMQWVDLGECTFDHNRDAQTYPASLSKVGRGSNPYRHNATVEICPDATGSYPSTNVHVSNAAFINSYLNGLALWQVTNAVVSDSWMINATWSGIVGAGLRNVKFVRTHGYRCGVSAAWTTQRNIGDRASIQIREFPKNFTTESEGIPCITTGEFANGGINIDVGFTGNTGEECGVETIFGRAIRGLSGSGNTSLNCGYGRQLGAPFYPAHFWFEFCQGSFTGNEVSQTVVQPGDMQPDGYVIYPMIGDASALFPFVGEFSIDARANRALSAKDDAGNSRRGLLYRGIRSTGNVNTDGAHIDGVDGDGIYVTNTDVFQEKVLNASNFTSNDSTVINTNLVSGGGPIRFVRYGDSTTGTPSNIFALNCRVDAEKAVIVFDANLSAFGMSNVAFSSGPGSVTSDADQLNFSVDAALWRRVINTRISANNVAGFQAQSNGGNTMSMGATSSTYSGSYGVAASAFIHASGANTGGLFITASGGPVVLRPGGARATTFFPSGRVRIGPTTLDDGNKLQVDGTIGLKSYAVAELPGEPGGVPFAFASDGCKVGEASGAGTGVAVIYSRGRWRTLSTDEEVRV</sequence>
<dbReference type="InterPro" id="IPR011050">
    <property type="entry name" value="Pectin_lyase_fold/virulence"/>
</dbReference>
<organism evidence="1 2">
    <name type="scientific">Paraburkholderia antibiotica</name>
    <dbReference type="NCBI Taxonomy" id="2728839"/>
    <lineage>
        <taxon>Bacteria</taxon>
        <taxon>Pseudomonadati</taxon>
        <taxon>Pseudomonadota</taxon>
        <taxon>Betaproteobacteria</taxon>
        <taxon>Burkholderiales</taxon>
        <taxon>Burkholderiaceae</taxon>
        <taxon>Paraburkholderia</taxon>
    </lineage>
</organism>
<name>A0A7X9X5F6_9BURK</name>
<accession>A0A7X9X5F6</accession>
<comment type="caution">
    <text evidence="1">The sequence shown here is derived from an EMBL/GenBank/DDBJ whole genome shotgun (WGS) entry which is preliminary data.</text>
</comment>
<dbReference type="AlphaFoldDB" id="A0A7X9X5F6"/>